<proteinExistence type="predicted"/>
<dbReference type="GO" id="GO:0016740">
    <property type="term" value="F:transferase activity"/>
    <property type="evidence" value="ECO:0007669"/>
    <property type="project" value="UniProtKB-KW"/>
</dbReference>
<dbReference type="PANTHER" id="PTHR36836:SF1">
    <property type="entry name" value="COLANIC ACID BIOSYNTHESIS PROTEIN WCAK"/>
    <property type="match status" value="1"/>
</dbReference>
<dbReference type="InterPro" id="IPR007345">
    <property type="entry name" value="Polysacch_pyruvyl_Trfase"/>
</dbReference>
<reference evidence="2 3" key="1">
    <citation type="submission" date="2019-02" db="EMBL/GenBank/DDBJ databases">
        <title>Deep-cultivation of Planctomycetes and their phenomic and genomic characterization uncovers novel biology.</title>
        <authorList>
            <person name="Wiegand S."/>
            <person name="Jogler M."/>
            <person name="Boedeker C."/>
            <person name="Pinto D."/>
            <person name="Vollmers J."/>
            <person name="Rivas-Marin E."/>
            <person name="Kohn T."/>
            <person name="Peeters S.H."/>
            <person name="Heuer A."/>
            <person name="Rast P."/>
            <person name="Oberbeckmann S."/>
            <person name="Bunk B."/>
            <person name="Jeske O."/>
            <person name="Meyerdierks A."/>
            <person name="Storesund J.E."/>
            <person name="Kallscheuer N."/>
            <person name="Luecker S."/>
            <person name="Lage O.M."/>
            <person name="Pohl T."/>
            <person name="Merkel B.J."/>
            <person name="Hornburger P."/>
            <person name="Mueller R.-W."/>
            <person name="Bruemmer F."/>
            <person name="Labrenz M."/>
            <person name="Spormann A.M."/>
            <person name="Op den Camp H."/>
            <person name="Overmann J."/>
            <person name="Amann R."/>
            <person name="Jetten M.S.M."/>
            <person name="Mascher T."/>
            <person name="Medema M.H."/>
            <person name="Devos D.P."/>
            <person name="Kaster A.-K."/>
            <person name="Ovreas L."/>
            <person name="Rohde M."/>
            <person name="Galperin M.Y."/>
            <person name="Jogler C."/>
        </authorList>
    </citation>
    <scope>NUCLEOTIDE SEQUENCE [LARGE SCALE GENOMIC DNA]</scope>
    <source>
        <strain evidence="2 3">Pan181</strain>
    </source>
</reference>
<dbReference type="EMBL" id="CP036278">
    <property type="protein sequence ID" value="QDU58479.1"/>
    <property type="molecule type" value="Genomic_DNA"/>
</dbReference>
<keyword evidence="2" id="KW-0808">Transferase</keyword>
<protein>
    <submittedName>
        <fullName evidence="2">Polysaccharide pyruvyl transferase</fullName>
    </submittedName>
</protein>
<organism evidence="2 3">
    <name type="scientific">Aeoliella mucimassa</name>
    <dbReference type="NCBI Taxonomy" id="2527972"/>
    <lineage>
        <taxon>Bacteria</taxon>
        <taxon>Pseudomonadati</taxon>
        <taxon>Planctomycetota</taxon>
        <taxon>Planctomycetia</taxon>
        <taxon>Pirellulales</taxon>
        <taxon>Lacipirellulaceae</taxon>
        <taxon>Aeoliella</taxon>
    </lineage>
</organism>
<dbReference type="AlphaFoldDB" id="A0A518AUS3"/>
<dbReference type="KEGG" id="amuc:Pan181_47160"/>
<gene>
    <name evidence="2" type="ORF">Pan181_47160</name>
</gene>
<accession>A0A518AUS3</accession>
<evidence type="ECO:0000313" key="2">
    <source>
        <dbReference type="EMBL" id="QDU58479.1"/>
    </source>
</evidence>
<dbReference type="Proteomes" id="UP000315750">
    <property type="component" value="Chromosome"/>
</dbReference>
<dbReference type="OrthoDB" id="3199616at2"/>
<keyword evidence="3" id="KW-1185">Reference proteome</keyword>
<dbReference type="RefSeq" id="WP_145250521.1">
    <property type="nucleotide sequence ID" value="NZ_CP036278.1"/>
</dbReference>
<feature type="domain" description="Polysaccharide pyruvyl transferase" evidence="1">
    <location>
        <begin position="12"/>
        <end position="332"/>
    </location>
</feature>
<evidence type="ECO:0000313" key="3">
    <source>
        <dbReference type="Proteomes" id="UP000315750"/>
    </source>
</evidence>
<dbReference type="PANTHER" id="PTHR36836">
    <property type="entry name" value="COLANIC ACID BIOSYNTHESIS PROTEIN WCAK"/>
    <property type="match status" value="1"/>
</dbReference>
<name>A0A518AUS3_9BACT</name>
<sequence length="406" mass="45824">MNIQLFGAGFTNKGAELMLRTVIARLRERMPDARLAVTPDRQTPYEQRAELRLAHIYPNHQFFNPQLRKLLVRSKLATFLAEAPYRWLTPSHALSMYGLIDQDQVDALVDISGYSFGDGFHWIRTNLAAIQARRLNRRGKPVILMPQMFGPFEKPKVRSAFQKLCDAATLIYAREHASYDAVREVIGDDPRLHMAPDITIFSPHGPEVVTGHEAESYAVLVPNERMLDQGRGEWGDTYLPRLVAAGKQIASHGFRPAIVIHSGDEGDKKLAEELYAQLEPLVDQQKPFIFTHQNPLVLKQFIAGARYLVGSRFHSLVAALSSGVPGIALGWAHKYEMLASDFGIPELIHRGANNTDDLLVQVDALSNLEENQRLRNILVDRREAMRTQSELMWDNVFRVLESAARS</sequence>
<evidence type="ECO:0000259" key="1">
    <source>
        <dbReference type="Pfam" id="PF04230"/>
    </source>
</evidence>
<dbReference type="Pfam" id="PF04230">
    <property type="entry name" value="PS_pyruv_trans"/>
    <property type="match status" value="1"/>
</dbReference>